<accession>A0A919VHH3</accession>
<evidence type="ECO:0000256" key="9">
    <source>
        <dbReference type="SAM" id="Phobius"/>
    </source>
</evidence>
<dbReference type="GO" id="GO:0015771">
    <property type="term" value="P:trehalose transport"/>
    <property type="evidence" value="ECO:0007669"/>
    <property type="project" value="TreeGrafter"/>
</dbReference>
<evidence type="ECO:0000313" key="11">
    <source>
        <dbReference type="EMBL" id="GIM30390.1"/>
    </source>
</evidence>
<feature type="domain" description="PTS EIIC type-1" evidence="10">
    <location>
        <begin position="1"/>
        <end position="130"/>
    </location>
</feature>
<protein>
    <recommendedName>
        <fullName evidence="10">PTS EIIC type-1 domain-containing protein</fullName>
    </recommendedName>
</protein>
<evidence type="ECO:0000256" key="3">
    <source>
        <dbReference type="ARBA" id="ARBA00022475"/>
    </source>
</evidence>
<dbReference type="GO" id="GO:0090589">
    <property type="term" value="F:protein-phosphocysteine-trehalose phosphotransferase system transporter activity"/>
    <property type="evidence" value="ECO:0007669"/>
    <property type="project" value="TreeGrafter"/>
</dbReference>
<name>A0A919VHH3_9CLOT</name>
<keyword evidence="8 9" id="KW-0472">Membrane</keyword>
<dbReference type="PANTHER" id="PTHR30175">
    <property type="entry name" value="PHOSPHOTRANSFERASE SYSTEM TRANSPORT PROTEIN"/>
    <property type="match status" value="1"/>
</dbReference>
<comment type="caution">
    <text evidence="11">The sequence shown here is derived from an EMBL/GenBank/DDBJ whole genome shotgun (WGS) entry which is preliminary data.</text>
</comment>
<comment type="subcellular location">
    <subcellularLocation>
        <location evidence="1">Cell membrane</location>
        <topology evidence="1">Multi-pass membrane protein</topology>
    </subcellularLocation>
</comment>
<dbReference type="InterPro" id="IPR013013">
    <property type="entry name" value="PTS_EIIC_1"/>
</dbReference>
<evidence type="ECO:0000256" key="1">
    <source>
        <dbReference type="ARBA" id="ARBA00004651"/>
    </source>
</evidence>
<evidence type="ECO:0000259" key="10">
    <source>
        <dbReference type="PROSITE" id="PS51103"/>
    </source>
</evidence>
<dbReference type="PANTHER" id="PTHR30175:SF4">
    <property type="entry name" value="PTS SYSTEM TREHALOSE-SPECIFIC EIIBC COMPONENT"/>
    <property type="match status" value="1"/>
</dbReference>
<dbReference type="GO" id="GO:0008982">
    <property type="term" value="F:protein-N(PI)-phosphohistidine-sugar phosphotransferase activity"/>
    <property type="evidence" value="ECO:0007669"/>
    <property type="project" value="InterPro"/>
</dbReference>
<evidence type="ECO:0000313" key="12">
    <source>
        <dbReference type="Proteomes" id="UP000679179"/>
    </source>
</evidence>
<keyword evidence="6 9" id="KW-0812">Transmembrane</keyword>
<proteinExistence type="predicted"/>
<dbReference type="Proteomes" id="UP000679179">
    <property type="component" value="Unassembled WGS sequence"/>
</dbReference>
<keyword evidence="3" id="KW-1003">Cell membrane</keyword>
<keyword evidence="4" id="KW-0762">Sugar transport</keyword>
<dbReference type="InterPro" id="IPR003352">
    <property type="entry name" value="PTS_EIIC"/>
</dbReference>
<evidence type="ECO:0000256" key="7">
    <source>
        <dbReference type="ARBA" id="ARBA00022989"/>
    </source>
</evidence>
<dbReference type="AlphaFoldDB" id="A0A919VHH3"/>
<keyword evidence="12" id="KW-1185">Reference proteome</keyword>
<feature type="transmembrane region" description="Helical" evidence="9">
    <location>
        <begin position="92"/>
        <end position="115"/>
    </location>
</feature>
<dbReference type="PROSITE" id="PS51103">
    <property type="entry name" value="PTS_EIIC_TYPE_1"/>
    <property type="match status" value="1"/>
</dbReference>
<dbReference type="GO" id="GO:0009401">
    <property type="term" value="P:phosphoenolpyruvate-dependent sugar phosphotransferase system"/>
    <property type="evidence" value="ECO:0007669"/>
    <property type="project" value="UniProtKB-KW"/>
</dbReference>
<evidence type="ECO:0000256" key="4">
    <source>
        <dbReference type="ARBA" id="ARBA00022597"/>
    </source>
</evidence>
<dbReference type="InterPro" id="IPR050558">
    <property type="entry name" value="PTS_Sugar-Specific_Components"/>
</dbReference>
<dbReference type="Pfam" id="PF02378">
    <property type="entry name" value="PTS_EIIC"/>
    <property type="match status" value="1"/>
</dbReference>
<gene>
    <name evidence="11" type="ORF">CPJCM30710_30560</name>
</gene>
<dbReference type="EMBL" id="BOPZ01000036">
    <property type="protein sequence ID" value="GIM30390.1"/>
    <property type="molecule type" value="Genomic_DNA"/>
</dbReference>
<keyword evidence="7 9" id="KW-1133">Transmembrane helix</keyword>
<evidence type="ECO:0000256" key="5">
    <source>
        <dbReference type="ARBA" id="ARBA00022683"/>
    </source>
</evidence>
<dbReference type="GO" id="GO:0005886">
    <property type="term" value="C:plasma membrane"/>
    <property type="evidence" value="ECO:0007669"/>
    <property type="project" value="UniProtKB-SubCell"/>
</dbReference>
<evidence type="ECO:0000256" key="8">
    <source>
        <dbReference type="ARBA" id="ARBA00023136"/>
    </source>
</evidence>
<keyword evidence="2" id="KW-0813">Transport</keyword>
<evidence type="ECO:0000256" key="6">
    <source>
        <dbReference type="ARBA" id="ARBA00022692"/>
    </source>
</evidence>
<reference evidence="11" key="1">
    <citation type="submission" date="2021-03" db="EMBL/GenBank/DDBJ databases">
        <title>Taxonomic study of Clostridium polyendosporum from meadow-gley soil under rice.</title>
        <authorList>
            <person name="Kobayashi H."/>
            <person name="Tanizawa Y."/>
            <person name="Yagura M."/>
        </authorList>
    </citation>
    <scope>NUCLEOTIDE SEQUENCE</scope>
    <source>
        <strain evidence="11">JCM 30710</strain>
    </source>
</reference>
<sequence length="134" mass="13920">MSNIAQGGATLTVFFITKDKKIKSIASASGISALLDITEPAMFGINLKLKYLFLGAIIGSGIASAFVTFFKVKAVGLGSADIAGIISIKPGSIVPFAIGMIIAFIAAFSLTIVLAKRATKKDIVDSECQEEMAS</sequence>
<organism evidence="11 12">
    <name type="scientific">Clostridium polyendosporum</name>
    <dbReference type="NCBI Taxonomy" id="69208"/>
    <lineage>
        <taxon>Bacteria</taxon>
        <taxon>Bacillati</taxon>
        <taxon>Bacillota</taxon>
        <taxon>Clostridia</taxon>
        <taxon>Eubacteriales</taxon>
        <taxon>Clostridiaceae</taxon>
        <taxon>Clostridium</taxon>
    </lineage>
</organism>
<evidence type="ECO:0000256" key="2">
    <source>
        <dbReference type="ARBA" id="ARBA00022448"/>
    </source>
</evidence>
<feature type="transmembrane region" description="Helical" evidence="9">
    <location>
        <begin position="51"/>
        <end position="72"/>
    </location>
</feature>
<keyword evidence="5" id="KW-0598">Phosphotransferase system</keyword>